<accession>A0AAD8A7Y9</accession>
<feature type="non-terminal residue" evidence="1">
    <location>
        <position position="68"/>
    </location>
</feature>
<evidence type="ECO:0000313" key="2">
    <source>
        <dbReference type="Proteomes" id="UP001233999"/>
    </source>
</evidence>
<comment type="caution">
    <text evidence="1">The sequence shown here is derived from an EMBL/GenBank/DDBJ whole genome shotgun (WGS) entry which is preliminary data.</text>
</comment>
<sequence>WKRFYVLRSRCSNKRKYFIVANYEELYAYNGLKKNGLVFATFLFRNSDTTARSADARQRHHFKIFPEY</sequence>
<evidence type="ECO:0000313" key="1">
    <source>
        <dbReference type="EMBL" id="KAJ9593402.1"/>
    </source>
</evidence>
<organism evidence="1 2">
    <name type="scientific">Diploptera punctata</name>
    <name type="common">Pacific beetle cockroach</name>
    <dbReference type="NCBI Taxonomy" id="6984"/>
    <lineage>
        <taxon>Eukaryota</taxon>
        <taxon>Metazoa</taxon>
        <taxon>Ecdysozoa</taxon>
        <taxon>Arthropoda</taxon>
        <taxon>Hexapoda</taxon>
        <taxon>Insecta</taxon>
        <taxon>Pterygota</taxon>
        <taxon>Neoptera</taxon>
        <taxon>Polyneoptera</taxon>
        <taxon>Dictyoptera</taxon>
        <taxon>Blattodea</taxon>
        <taxon>Blaberoidea</taxon>
        <taxon>Blaberidae</taxon>
        <taxon>Diplopterinae</taxon>
        <taxon>Diploptera</taxon>
    </lineage>
</organism>
<name>A0AAD8A7Y9_DIPPU</name>
<dbReference type="AlphaFoldDB" id="A0AAD8A7Y9"/>
<dbReference type="EMBL" id="JASPKZ010003444">
    <property type="protein sequence ID" value="KAJ9593402.1"/>
    <property type="molecule type" value="Genomic_DNA"/>
</dbReference>
<feature type="non-terminal residue" evidence="1">
    <location>
        <position position="1"/>
    </location>
</feature>
<gene>
    <name evidence="1" type="ORF">L9F63_015053</name>
</gene>
<reference evidence="1" key="1">
    <citation type="journal article" date="2023" name="IScience">
        <title>Live-bearing cockroach genome reveals convergent evolutionary mechanisms linked to viviparity in insects and beyond.</title>
        <authorList>
            <person name="Fouks B."/>
            <person name="Harrison M.C."/>
            <person name="Mikhailova A.A."/>
            <person name="Marchal E."/>
            <person name="English S."/>
            <person name="Carruthers M."/>
            <person name="Jennings E.C."/>
            <person name="Chiamaka E.L."/>
            <person name="Frigard R.A."/>
            <person name="Pippel M."/>
            <person name="Attardo G.M."/>
            <person name="Benoit J.B."/>
            <person name="Bornberg-Bauer E."/>
            <person name="Tobe S.S."/>
        </authorList>
    </citation>
    <scope>NUCLEOTIDE SEQUENCE</scope>
    <source>
        <strain evidence="1">Stay&amp;Tobe</strain>
    </source>
</reference>
<proteinExistence type="predicted"/>
<dbReference type="Proteomes" id="UP001233999">
    <property type="component" value="Unassembled WGS sequence"/>
</dbReference>
<protein>
    <submittedName>
        <fullName evidence="1">Uncharacterized protein</fullName>
    </submittedName>
</protein>
<keyword evidence="2" id="KW-1185">Reference proteome</keyword>
<reference evidence="1" key="2">
    <citation type="submission" date="2023-05" db="EMBL/GenBank/DDBJ databases">
        <authorList>
            <person name="Fouks B."/>
        </authorList>
    </citation>
    <scope>NUCLEOTIDE SEQUENCE</scope>
    <source>
        <strain evidence="1">Stay&amp;Tobe</strain>
        <tissue evidence="1">Testes</tissue>
    </source>
</reference>